<dbReference type="AlphaFoldDB" id="A0A8K0W6K9"/>
<dbReference type="PANTHER" id="PTHR33112">
    <property type="entry name" value="DOMAIN PROTEIN, PUTATIVE-RELATED"/>
    <property type="match status" value="1"/>
</dbReference>
<feature type="non-terminal residue" evidence="2">
    <location>
        <position position="371"/>
    </location>
</feature>
<name>A0A8K0W6K9_9HYPO</name>
<proteinExistence type="predicted"/>
<organism evidence="2 3">
    <name type="scientific">Fusarium tricinctum</name>
    <dbReference type="NCBI Taxonomy" id="61284"/>
    <lineage>
        <taxon>Eukaryota</taxon>
        <taxon>Fungi</taxon>
        <taxon>Dikarya</taxon>
        <taxon>Ascomycota</taxon>
        <taxon>Pezizomycotina</taxon>
        <taxon>Sordariomycetes</taxon>
        <taxon>Hypocreomycetidae</taxon>
        <taxon>Hypocreales</taxon>
        <taxon>Nectriaceae</taxon>
        <taxon>Fusarium</taxon>
        <taxon>Fusarium tricinctum species complex</taxon>
    </lineage>
</organism>
<comment type="caution">
    <text evidence="2">The sequence shown here is derived from an EMBL/GenBank/DDBJ whole genome shotgun (WGS) entry which is preliminary data.</text>
</comment>
<protein>
    <submittedName>
        <fullName evidence="2">Heterokaryon incompatibility protein-domain-containing protein</fullName>
    </submittedName>
</protein>
<evidence type="ECO:0000259" key="1">
    <source>
        <dbReference type="Pfam" id="PF06985"/>
    </source>
</evidence>
<dbReference type="EMBL" id="JAGPXF010000009">
    <property type="protein sequence ID" value="KAH7231107.1"/>
    <property type="molecule type" value="Genomic_DNA"/>
</dbReference>
<keyword evidence="3" id="KW-1185">Reference proteome</keyword>
<sequence length="371" mass="42112">MSVTRDRALGQRWLSNCRANHPQCSSSPLHRVFEGLEGGNFPTRLIDVSRWAEKLVRICDSRNDSALFTALSHRWLKGQMPEWVTKKANRHTRLAWFSSAGLPKSIQDALQATAELGLRYTWIDSLCIVQDDMADWGREAAQMASIYAQAEVTIFADCASDDSKGFLGERKNHPTIIRYAYDVPHTPSKEDDNASDQYLHTNHVDVSFHKDVTESHLSNRGWILQERLLSRRSLHFGRSQMYWECPSVIVSEEGHDIDGRRHQEWVIHAREALMGSSESREIGRRCWKDIVSAYSRMKLTKPSDRLPAIAGIAKVFSTYLGDKYFCGTWSDTFYQDLVWQVDNPLSAACGYGAHVASRSGVAPSWSWASVN</sequence>
<reference evidence="2" key="1">
    <citation type="journal article" date="2021" name="Nat. Commun.">
        <title>Genetic determinants of endophytism in the Arabidopsis root mycobiome.</title>
        <authorList>
            <person name="Mesny F."/>
            <person name="Miyauchi S."/>
            <person name="Thiergart T."/>
            <person name="Pickel B."/>
            <person name="Atanasova L."/>
            <person name="Karlsson M."/>
            <person name="Huettel B."/>
            <person name="Barry K.W."/>
            <person name="Haridas S."/>
            <person name="Chen C."/>
            <person name="Bauer D."/>
            <person name="Andreopoulos W."/>
            <person name="Pangilinan J."/>
            <person name="LaButti K."/>
            <person name="Riley R."/>
            <person name="Lipzen A."/>
            <person name="Clum A."/>
            <person name="Drula E."/>
            <person name="Henrissat B."/>
            <person name="Kohler A."/>
            <person name="Grigoriev I.V."/>
            <person name="Martin F.M."/>
            <person name="Hacquard S."/>
        </authorList>
    </citation>
    <scope>NUCLEOTIDE SEQUENCE</scope>
    <source>
        <strain evidence="2">MPI-SDFR-AT-0068</strain>
    </source>
</reference>
<dbReference type="InterPro" id="IPR010730">
    <property type="entry name" value="HET"/>
</dbReference>
<dbReference type="Pfam" id="PF06985">
    <property type="entry name" value="HET"/>
    <property type="match status" value="1"/>
</dbReference>
<accession>A0A8K0W6K9</accession>
<feature type="domain" description="Heterokaryon incompatibility" evidence="1">
    <location>
        <begin position="68"/>
        <end position="226"/>
    </location>
</feature>
<gene>
    <name evidence="2" type="ORF">BKA59DRAFT_409511</name>
</gene>
<dbReference type="PANTHER" id="PTHR33112:SF16">
    <property type="entry name" value="HETEROKARYON INCOMPATIBILITY DOMAIN-CONTAINING PROTEIN"/>
    <property type="match status" value="1"/>
</dbReference>
<dbReference type="OrthoDB" id="5347061at2759"/>
<dbReference type="Proteomes" id="UP000813427">
    <property type="component" value="Unassembled WGS sequence"/>
</dbReference>
<evidence type="ECO:0000313" key="2">
    <source>
        <dbReference type="EMBL" id="KAH7231107.1"/>
    </source>
</evidence>
<evidence type="ECO:0000313" key="3">
    <source>
        <dbReference type="Proteomes" id="UP000813427"/>
    </source>
</evidence>